<comment type="caution">
    <text evidence="5">The sequence shown here is derived from an EMBL/GenBank/DDBJ whole genome shotgun (WGS) entry which is preliminary data.</text>
</comment>
<comment type="similarity">
    <text evidence="1">Belongs to the LytR/CpsA/Psr (LCP) family.</text>
</comment>
<feature type="signal peptide" evidence="3">
    <location>
        <begin position="1"/>
        <end position="16"/>
    </location>
</feature>
<proteinExistence type="inferred from homology"/>
<sequence>MATVFLALLGVGAAFAYRDLNDNIASQDVDGQLNADVRPERKAPGAVNVLLLGSDSRSGANREYGRDEGSARSDTAMVVHMANGRRDASVISIPRDTLVDRPACSTKSGVAPAARAVMFNSAYSTGGMTCTVATVERLSGLRMDHVVEIDFTGFKKLVDTLGGVRVNVPQDIRDPYSHVHLSKGTQRLNGEQALGLVRTRHGIGDGSDLGRIKLQQTFMKALITQIRSADLLTDPVRLYRLLDDLTSAITTDKGLGSLSSLASFARSLDGLDADRVDFRTLPVAPAPQDPNRVVPREPQANAVWQALSADEPLPARSEKGGQP</sequence>
<evidence type="ECO:0000313" key="6">
    <source>
        <dbReference type="Proteomes" id="UP000590647"/>
    </source>
</evidence>
<dbReference type="EMBL" id="JACHNE010000001">
    <property type="protein sequence ID" value="MBB5799392.1"/>
    <property type="molecule type" value="Genomic_DNA"/>
</dbReference>
<protein>
    <submittedName>
        <fullName evidence="5">LCP family protein required for cell wall assembly</fullName>
    </submittedName>
</protein>
<evidence type="ECO:0000256" key="2">
    <source>
        <dbReference type="SAM" id="MobiDB-lite"/>
    </source>
</evidence>
<dbReference type="PANTHER" id="PTHR33392:SF6">
    <property type="entry name" value="POLYISOPRENYL-TEICHOIC ACID--PEPTIDOGLYCAN TEICHOIC ACID TRANSFERASE TAGU"/>
    <property type="match status" value="1"/>
</dbReference>
<dbReference type="Proteomes" id="UP000590647">
    <property type="component" value="Unassembled WGS sequence"/>
</dbReference>
<evidence type="ECO:0000256" key="3">
    <source>
        <dbReference type="SAM" id="SignalP"/>
    </source>
</evidence>
<feature type="region of interest" description="Disordered" evidence="2">
    <location>
        <begin position="286"/>
        <end position="323"/>
    </location>
</feature>
<name>A0A7W9LXA5_9ACTN</name>
<dbReference type="InterPro" id="IPR004474">
    <property type="entry name" value="LytR_CpsA_psr"/>
</dbReference>
<keyword evidence="3" id="KW-0732">Signal</keyword>
<reference evidence="5 6" key="1">
    <citation type="submission" date="2020-08" db="EMBL/GenBank/DDBJ databases">
        <title>Sequencing the genomes of 1000 actinobacteria strains.</title>
        <authorList>
            <person name="Klenk H.-P."/>
        </authorList>
    </citation>
    <scope>NUCLEOTIDE SEQUENCE [LARGE SCALE GENOMIC DNA]</scope>
    <source>
        <strain evidence="5 6">DSM 40084</strain>
    </source>
</reference>
<gene>
    <name evidence="5" type="ORF">HDA41_007356</name>
</gene>
<evidence type="ECO:0000256" key="1">
    <source>
        <dbReference type="ARBA" id="ARBA00006068"/>
    </source>
</evidence>
<dbReference type="AlphaFoldDB" id="A0A7W9LXA5"/>
<dbReference type="RefSeq" id="WP_230299505.1">
    <property type="nucleotide sequence ID" value="NZ_JBEZUX010000009.1"/>
</dbReference>
<dbReference type="InterPro" id="IPR050922">
    <property type="entry name" value="LytR/CpsA/Psr_CW_biosynth"/>
</dbReference>
<dbReference type="Gene3D" id="3.40.630.190">
    <property type="entry name" value="LCP protein"/>
    <property type="match status" value="1"/>
</dbReference>
<dbReference type="Pfam" id="PF03816">
    <property type="entry name" value="LytR_cpsA_psr"/>
    <property type="match status" value="1"/>
</dbReference>
<evidence type="ECO:0000259" key="4">
    <source>
        <dbReference type="Pfam" id="PF03816"/>
    </source>
</evidence>
<feature type="domain" description="Cell envelope-related transcriptional attenuator" evidence="4">
    <location>
        <begin position="72"/>
        <end position="227"/>
    </location>
</feature>
<evidence type="ECO:0000313" key="5">
    <source>
        <dbReference type="EMBL" id="MBB5799392.1"/>
    </source>
</evidence>
<accession>A0A7W9LXA5</accession>
<feature type="chain" id="PRO_5039600421" evidence="3">
    <location>
        <begin position="17"/>
        <end position="323"/>
    </location>
</feature>
<keyword evidence="6" id="KW-1185">Reference proteome</keyword>
<dbReference type="NCBIfam" id="TIGR00350">
    <property type="entry name" value="lytR_cpsA_psr"/>
    <property type="match status" value="1"/>
</dbReference>
<organism evidence="5 6">
    <name type="scientific">Streptomyces caelestis</name>
    <dbReference type="NCBI Taxonomy" id="36816"/>
    <lineage>
        <taxon>Bacteria</taxon>
        <taxon>Bacillati</taxon>
        <taxon>Actinomycetota</taxon>
        <taxon>Actinomycetes</taxon>
        <taxon>Kitasatosporales</taxon>
        <taxon>Streptomycetaceae</taxon>
        <taxon>Streptomyces</taxon>
    </lineage>
</organism>
<dbReference type="PANTHER" id="PTHR33392">
    <property type="entry name" value="POLYISOPRENYL-TEICHOIC ACID--PEPTIDOGLYCAN TEICHOIC ACID TRANSFERASE TAGU"/>
    <property type="match status" value="1"/>
</dbReference>